<dbReference type="HAMAP" id="MF_00978">
    <property type="entry name" value="Bifunct_BirA"/>
    <property type="match status" value="1"/>
</dbReference>
<dbReference type="InterPro" id="IPR045864">
    <property type="entry name" value="aa-tRNA-synth_II/BPL/LPL"/>
</dbReference>
<dbReference type="InterPro" id="IPR036388">
    <property type="entry name" value="WH-like_DNA-bd_sf"/>
</dbReference>
<dbReference type="InterPro" id="IPR008988">
    <property type="entry name" value="Transcriptional_repressor_C"/>
</dbReference>
<dbReference type="Gene3D" id="1.10.10.10">
    <property type="entry name" value="Winged helix-like DNA-binding domain superfamily/Winged helix DNA-binding domain"/>
    <property type="match status" value="1"/>
</dbReference>
<organism evidence="6 7">
    <name type="scientific">Halospeciosus flavus</name>
    <dbReference type="NCBI Taxonomy" id="3032283"/>
    <lineage>
        <taxon>Archaea</taxon>
        <taxon>Methanobacteriati</taxon>
        <taxon>Methanobacteriota</taxon>
        <taxon>Stenosarchaea group</taxon>
        <taxon>Halobacteria</taxon>
        <taxon>Halobacteriales</taxon>
        <taxon>Halobacteriaceae</taxon>
        <taxon>Halospeciosus</taxon>
    </lineage>
</organism>
<feature type="region of interest" description="Disordered" evidence="4">
    <location>
        <begin position="174"/>
        <end position="195"/>
    </location>
</feature>
<dbReference type="InterPro" id="IPR036390">
    <property type="entry name" value="WH_DNA-bd_sf"/>
</dbReference>
<dbReference type="EC" id="6.3.4.15" evidence="6"/>
<keyword evidence="1 6" id="KW-0436">Ligase</keyword>
<dbReference type="NCBIfam" id="TIGR00121">
    <property type="entry name" value="birA_ligase"/>
    <property type="match status" value="1"/>
</dbReference>
<evidence type="ECO:0000256" key="2">
    <source>
        <dbReference type="ARBA" id="ARBA00022741"/>
    </source>
</evidence>
<name>A0ABD5Z1S6_9EURY</name>
<dbReference type="Pfam" id="PF08279">
    <property type="entry name" value="HTH_11"/>
    <property type="match status" value="1"/>
</dbReference>
<dbReference type="PANTHER" id="PTHR12835:SF5">
    <property type="entry name" value="BIOTIN--PROTEIN LIGASE"/>
    <property type="match status" value="1"/>
</dbReference>
<dbReference type="GO" id="GO:0004077">
    <property type="term" value="F:biotin--[biotin carboxyl-carrier protein] ligase activity"/>
    <property type="evidence" value="ECO:0007669"/>
    <property type="project" value="UniProtKB-EC"/>
</dbReference>
<accession>A0ABD5Z1S6</accession>
<dbReference type="AlphaFoldDB" id="A0ABD5Z1S6"/>
<evidence type="ECO:0000313" key="6">
    <source>
        <dbReference type="EMBL" id="MFC7198968.1"/>
    </source>
</evidence>
<dbReference type="GO" id="GO:0005524">
    <property type="term" value="F:ATP binding"/>
    <property type="evidence" value="ECO:0007669"/>
    <property type="project" value="UniProtKB-KW"/>
</dbReference>
<comment type="caution">
    <text evidence="6">The sequence shown here is derived from an EMBL/GenBank/DDBJ whole genome shotgun (WGS) entry which is preliminary data.</text>
</comment>
<evidence type="ECO:0000259" key="5">
    <source>
        <dbReference type="PROSITE" id="PS51733"/>
    </source>
</evidence>
<reference evidence="6 7" key="1">
    <citation type="journal article" date="2019" name="Int. J. Syst. Evol. Microbiol.">
        <title>The Global Catalogue of Microorganisms (GCM) 10K type strain sequencing project: providing services to taxonomists for standard genome sequencing and annotation.</title>
        <authorList>
            <consortium name="The Broad Institute Genomics Platform"/>
            <consortium name="The Broad Institute Genome Sequencing Center for Infectious Disease"/>
            <person name="Wu L."/>
            <person name="Ma J."/>
        </authorList>
    </citation>
    <scope>NUCLEOTIDE SEQUENCE [LARGE SCALE GENOMIC DNA]</scope>
    <source>
        <strain evidence="6 7">XZGYJ-43</strain>
    </source>
</reference>
<dbReference type="CDD" id="cd16442">
    <property type="entry name" value="BPL"/>
    <property type="match status" value="1"/>
</dbReference>
<dbReference type="InterPro" id="IPR004408">
    <property type="entry name" value="Biotin_CoA_COase_ligase"/>
</dbReference>
<dbReference type="InterPro" id="IPR011991">
    <property type="entry name" value="ArsR-like_HTH"/>
</dbReference>
<dbReference type="SUPFAM" id="SSF50037">
    <property type="entry name" value="C-terminal domain of transcriptional repressors"/>
    <property type="match status" value="1"/>
</dbReference>
<dbReference type="Proteomes" id="UP001596447">
    <property type="component" value="Unassembled WGS sequence"/>
</dbReference>
<protein>
    <submittedName>
        <fullName evidence="6">Biotin--[acetyl-CoA-carboxylase] ligase</fullName>
        <ecNumber evidence="6">6.3.4.15</ecNumber>
    </submittedName>
</protein>
<dbReference type="Pfam" id="PF03099">
    <property type="entry name" value="BPL_LplA_LipB"/>
    <property type="match status" value="1"/>
</dbReference>
<evidence type="ECO:0000256" key="4">
    <source>
        <dbReference type="SAM" id="MobiDB-lite"/>
    </source>
</evidence>
<dbReference type="InterPro" id="IPR013196">
    <property type="entry name" value="HTH_11"/>
</dbReference>
<dbReference type="SUPFAM" id="SSF55681">
    <property type="entry name" value="Class II aaRS and biotin synthetases"/>
    <property type="match status" value="1"/>
</dbReference>
<dbReference type="CDD" id="cd00090">
    <property type="entry name" value="HTH_ARSR"/>
    <property type="match status" value="1"/>
</dbReference>
<evidence type="ECO:0000256" key="3">
    <source>
        <dbReference type="ARBA" id="ARBA00022840"/>
    </source>
</evidence>
<keyword evidence="7" id="KW-1185">Reference proteome</keyword>
<evidence type="ECO:0000313" key="7">
    <source>
        <dbReference type="Proteomes" id="UP001596447"/>
    </source>
</evidence>
<dbReference type="Gene3D" id="2.30.30.100">
    <property type="match status" value="1"/>
</dbReference>
<dbReference type="Pfam" id="PF02237">
    <property type="entry name" value="BPL_C"/>
    <property type="match status" value="1"/>
</dbReference>
<proteinExistence type="inferred from homology"/>
<dbReference type="PROSITE" id="PS51733">
    <property type="entry name" value="BPL_LPL_CATALYTIC"/>
    <property type="match status" value="1"/>
</dbReference>
<dbReference type="SUPFAM" id="SSF46785">
    <property type="entry name" value="Winged helix' DNA-binding domain"/>
    <property type="match status" value="1"/>
</dbReference>
<feature type="domain" description="BPL/LPL catalytic" evidence="5">
    <location>
        <begin position="62"/>
        <end position="266"/>
    </location>
</feature>
<dbReference type="Gene3D" id="3.30.930.10">
    <property type="entry name" value="Bira Bifunctional Protein, Domain 2"/>
    <property type="match status" value="1"/>
</dbReference>
<sequence length="328" mass="34883">MHETRAAVLDALSSGPVTGPDLAERLGVSRAAVWKHVEALREAGFEIESREDGYVLVGIPEFGGEAVEYGLDAPFEVEFHETIGSTNDRARELAGEGAEDVVVLADEQTGGRGRLDREWSSPSGGVWASLVLRPSLPPARVSLLTLAAAVAVTDAAREAGVAAAIKWPNDVLVSDREESNEPSSARSADDSAERGGRKLAGILTEMEGESNRVSWVVLGVGVNANVPAEALHEGATSLQDEFGAVDRRRFVQRVLERFDELRESPDDVVPAWKERSATLGQRVRVETPGGAVVGEAVDVTDVGALVVQTDTGGREVVHAGDCEHLRPV</sequence>
<dbReference type="RefSeq" id="WP_279528919.1">
    <property type="nucleotide sequence ID" value="NZ_CP122312.1"/>
</dbReference>
<keyword evidence="3" id="KW-0067">ATP-binding</keyword>
<evidence type="ECO:0000256" key="1">
    <source>
        <dbReference type="ARBA" id="ARBA00022598"/>
    </source>
</evidence>
<dbReference type="PANTHER" id="PTHR12835">
    <property type="entry name" value="BIOTIN PROTEIN LIGASE"/>
    <property type="match status" value="1"/>
</dbReference>
<gene>
    <name evidence="6" type="ORF">ACFQJ9_05985</name>
</gene>
<dbReference type="EMBL" id="JBHTAR010000011">
    <property type="protein sequence ID" value="MFC7198968.1"/>
    <property type="molecule type" value="Genomic_DNA"/>
</dbReference>
<dbReference type="InterPro" id="IPR030855">
    <property type="entry name" value="Bifunct_BirA"/>
</dbReference>
<dbReference type="InterPro" id="IPR004143">
    <property type="entry name" value="BPL_LPL_catalytic"/>
</dbReference>
<dbReference type="InterPro" id="IPR003142">
    <property type="entry name" value="BPL_C"/>
</dbReference>
<keyword evidence="2" id="KW-0547">Nucleotide-binding</keyword>